<dbReference type="HAMAP" id="MF_00274">
    <property type="entry name" value="DNA_YbaB_EbfC"/>
    <property type="match status" value="1"/>
</dbReference>
<dbReference type="InterPro" id="IPR036894">
    <property type="entry name" value="YbaB-like_sf"/>
</dbReference>
<dbReference type="NCBIfam" id="TIGR00103">
    <property type="entry name" value="DNA_YbaB_EbfC"/>
    <property type="match status" value="1"/>
</dbReference>
<comment type="caution">
    <text evidence="4">The sequence shown here is derived from an EMBL/GenBank/DDBJ whole genome shotgun (WGS) entry which is preliminary data.</text>
</comment>
<keyword evidence="2" id="KW-0963">Cytoplasm</keyword>
<proteinExistence type="inferred from homology"/>
<accession>A0ABV7D0J3</accession>
<comment type="similarity">
    <text evidence="2">Belongs to the YbaB/EbfC family.</text>
</comment>
<evidence type="ECO:0000256" key="1">
    <source>
        <dbReference type="ARBA" id="ARBA00023125"/>
    </source>
</evidence>
<reference evidence="5" key="1">
    <citation type="journal article" date="2019" name="Int. J. Syst. Evol. Microbiol.">
        <title>The Global Catalogue of Microorganisms (GCM) 10K type strain sequencing project: providing services to taxonomists for standard genome sequencing and annotation.</title>
        <authorList>
            <consortium name="The Broad Institute Genomics Platform"/>
            <consortium name="The Broad Institute Genome Sequencing Center for Infectious Disease"/>
            <person name="Wu L."/>
            <person name="Ma J."/>
        </authorList>
    </citation>
    <scope>NUCLEOTIDE SEQUENCE [LARGE SCALE GENOMIC DNA]</scope>
    <source>
        <strain evidence="5">KCTC 62164</strain>
    </source>
</reference>
<dbReference type="RefSeq" id="WP_194214801.1">
    <property type="nucleotide sequence ID" value="NZ_CP061205.1"/>
</dbReference>
<feature type="coiled-coil region" evidence="3">
    <location>
        <begin position="4"/>
        <end position="31"/>
    </location>
</feature>
<dbReference type="Proteomes" id="UP001595444">
    <property type="component" value="Unassembled WGS sequence"/>
</dbReference>
<dbReference type="EMBL" id="JBHRSL010000001">
    <property type="protein sequence ID" value="MFC3050410.1"/>
    <property type="molecule type" value="Genomic_DNA"/>
</dbReference>
<keyword evidence="3" id="KW-0175">Coiled coil</keyword>
<evidence type="ECO:0000256" key="2">
    <source>
        <dbReference type="HAMAP-Rule" id="MF_00274"/>
    </source>
</evidence>
<protein>
    <recommendedName>
        <fullName evidence="2">Nucleoid-associated protein ACFOKA_00680</fullName>
    </recommendedName>
</protein>
<dbReference type="PIRSF" id="PIRSF004555">
    <property type="entry name" value="UCP004555"/>
    <property type="match status" value="1"/>
</dbReference>
<dbReference type="Pfam" id="PF02575">
    <property type="entry name" value="YbaB_DNA_bd"/>
    <property type="match status" value="1"/>
</dbReference>
<comment type="function">
    <text evidence="2">Binds to DNA and alters its conformation. May be involved in regulation of gene expression, nucleoid organization and DNA protection.</text>
</comment>
<dbReference type="Gene3D" id="3.30.1310.10">
    <property type="entry name" value="Nucleoid-associated protein YbaB-like domain"/>
    <property type="match status" value="1"/>
</dbReference>
<dbReference type="PANTHER" id="PTHR33449:SF1">
    <property type="entry name" value="NUCLEOID-ASSOCIATED PROTEIN YBAB"/>
    <property type="match status" value="1"/>
</dbReference>
<evidence type="ECO:0000256" key="3">
    <source>
        <dbReference type="SAM" id="Coils"/>
    </source>
</evidence>
<comment type="subcellular location">
    <subcellularLocation>
        <location evidence="2">Cytoplasm</location>
        <location evidence="2">Nucleoid</location>
    </subcellularLocation>
</comment>
<keyword evidence="5" id="KW-1185">Reference proteome</keyword>
<dbReference type="PANTHER" id="PTHR33449">
    <property type="entry name" value="NUCLEOID-ASSOCIATED PROTEIN YBAB"/>
    <property type="match status" value="1"/>
</dbReference>
<keyword evidence="1 2" id="KW-0238">DNA-binding</keyword>
<comment type="subunit">
    <text evidence="2">Homodimer.</text>
</comment>
<evidence type="ECO:0000313" key="4">
    <source>
        <dbReference type="EMBL" id="MFC3050410.1"/>
    </source>
</evidence>
<name>A0ABV7D0J3_9PROT</name>
<dbReference type="SUPFAM" id="SSF82607">
    <property type="entry name" value="YbaB-like"/>
    <property type="match status" value="1"/>
</dbReference>
<organism evidence="4 5">
    <name type="scientific">Kordiimonas pumila</name>
    <dbReference type="NCBI Taxonomy" id="2161677"/>
    <lineage>
        <taxon>Bacteria</taxon>
        <taxon>Pseudomonadati</taxon>
        <taxon>Pseudomonadota</taxon>
        <taxon>Alphaproteobacteria</taxon>
        <taxon>Kordiimonadales</taxon>
        <taxon>Kordiimonadaceae</taxon>
        <taxon>Kordiimonas</taxon>
    </lineage>
</organism>
<gene>
    <name evidence="4" type="ORF">ACFOKA_00680</name>
</gene>
<dbReference type="InterPro" id="IPR004401">
    <property type="entry name" value="YbaB/EbfC"/>
</dbReference>
<evidence type="ECO:0000313" key="5">
    <source>
        <dbReference type="Proteomes" id="UP001595444"/>
    </source>
</evidence>
<sequence>MKNLTEMLKKAQEMQAKMGDMQAELAGFEIEGVAGAGLVKVVLTGQGDLKSVSIDPSLFSAEEKDVVEDLIVAAHAQAKAKVADAAAEHMKSLTGGMELPPGFKMPF</sequence>